<organism evidence="1 2">
    <name type="scientific">Pseudoxanthomonas helianthi</name>
    <dbReference type="NCBI Taxonomy" id="1453541"/>
    <lineage>
        <taxon>Bacteria</taxon>
        <taxon>Pseudomonadati</taxon>
        <taxon>Pseudomonadota</taxon>
        <taxon>Gammaproteobacteria</taxon>
        <taxon>Lysobacterales</taxon>
        <taxon>Lysobacteraceae</taxon>
        <taxon>Pseudoxanthomonas</taxon>
    </lineage>
</organism>
<evidence type="ECO:0000313" key="1">
    <source>
        <dbReference type="EMBL" id="MBP3985341.1"/>
    </source>
</evidence>
<gene>
    <name evidence="1" type="ORF">J5837_13085</name>
</gene>
<reference evidence="1" key="1">
    <citation type="journal article" date="2016" name="Int. J. Syst. Evol. Microbiol.">
        <title>Pseudoxanthomonas helianthi sp. nov., isolated from roots of Jerusalem artichoke (Helianthus tuberosus).</title>
        <authorList>
            <person name="Kittiwongwattana C."/>
            <person name="Thawai C."/>
        </authorList>
    </citation>
    <scope>NUCLEOTIDE SEQUENCE</scope>
    <source>
        <strain evidence="1">110414</strain>
    </source>
</reference>
<comment type="caution">
    <text evidence="1">The sequence shown here is derived from an EMBL/GenBank/DDBJ whole genome shotgun (WGS) entry which is preliminary data.</text>
</comment>
<name>A0A940X4U4_9GAMM</name>
<reference evidence="1" key="2">
    <citation type="submission" date="2021-03" db="EMBL/GenBank/DDBJ databases">
        <authorList>
            <person name="Cao W."/>
        </authorList>
    </citation>
    <scope>NUCLEOTIDE SEQUENCE</scope>
    <source>
        <strain evidence="1">110414</strain>
    </source>
</reference>
<sequence length="116" mass="13348">MKIRLDAIDCNIKQRNASWQYFRHDFLCCKAQRDATFSLAQTAWVPSVIIPVDDRMRARPGAAMFVYETRGDASIRFDIRRSGEEATACLHEVRGKRDARINSRRDPSCTAQPLRC</sequence>
<dbReference type="RefSeq" id="WP_210537211.1">
    <property type="nucleotide sequence ID" value="NZ_JAGKTC010000003.1"/>
</dbReference>
<dbReference type="EMBL" id="JAGKTC010000003">
    <property type="protein sequence ID" value="MBP3985341.1"/>
    <property type="molecule type" value="Genomic_DNA"/>
</dbReference>
<protein>
    <submittedName>
        <fullName evidence="1">Uncharacterized protein</fullName>
    </submittedName>
</protein>
<proteinExistence type="predicted"/>
<keyword evidence="2" id="KW-1185">Reference proteome</keyword>
<evidence type="ECO:0000313" key="2">
    <source>
        <dbReference type="Proteomes" id="UP000673447"/>
    </source>
</evidence>
<dbReference type="AlphaFoldDB" id="A0A940X4U4"/>
<dbReference type="Proteomes" id="UP000673447">
    <property type="component" value="Unassembled WGS sequence"/>
</dbReference>
<accession>A0A940X4U4</accession>